<dbReference type="InterPro" id="IPR036908">
    <property type="entry name" value="RlpA-like_sf"/>
</dbReference>
<evidence type="ECO:0000259" key="3">
    <source>
        <dbReference type="PROSITE" id="PS50842"/>
    </source>
</evidence>
<dbReference type="InterPro" id="IPR009009">
    <property type="entry name" value="RlpA-like_DPBB"/>
</dbReference>
<name>A0A810MUJ3_9ACTN</name>
<dbReference type="Gene3D" id="2.60.40.760">
    <property type="entry name" value="Expansin, cellulose-binding-like domain"/>
    <property type="match status" value="1"/>
</dbReference>
<evidence type="ECO:0000313" key="4">
    <source>
        <dbReference type="EMBL" id="BCJ64190.1"/>
    </source>
</evidence>
<dbReference type="NCBIfam" id="NF041144">
    <property type="entry name" value="expansin_EXLX1"/>
    <property type="match status" value="1"/>
</dbReference>
<reference evidence="4" key="1">
    <citation type="submission" date="2020-08" db="EMBL/GenBank/DDBJ databases">
        <title>Whole genome shotgun sequence of Polymorphospora rubra NBRC 101157.</title>
        <authorList>
            <person name="Komaki H."/>
            <person name="Tamura T."/>
        </authorList>
    </citation>
    <scope>NUCLEOTIDE SEQUENCE</scope>
    <source>
        <strain evidence="4">NBRC 101157</strain>
    </source>
</reference>
<dbReference type="KEGG" id="pry:Prubr_12110"/>
<dbReference type="SUPFAM" id="SSF50685">
    <property type="entry name" value="Barwin-like endoglucanases"/>
    <property type="match status" value="1"/>
</dbReference>
<dbReference type="InterPro" id="IPR051477">
    <property type="entry name" value="Expansin_CellWall"/>
</dbReference>
<dbReference type="SUPFAM" id="SSF49590">
    <property type="entry name" value="PHL pollen allergen"/>
    <property type="match status" value="1"/>
</dbReference>
<feature type="compositionally biased region" description="Polar residues" evidence="2">
    <location>
        <begin position="301"/>
        <end position="312"/>
    </location>
</feature>
<feature type="region of interest" description="Disordered" evidence="2">
    <location>
        <begin position="234"/>
        <end position="312"/>
    </location>
</feature>
<sequence>MTGRAVRGHRRVPRRPYVRWLAAGGLAAVAAIAGLAVLLQTGVPAACAAAPAARQGKATFYDSNGAGGNCSYVGAPANRMYVALGPTEYDGAVACGSYLDVTGPKGRVRVIVMDQCPECPTGHIDLSREAFAKIADPVQGIVPVTYRRVVDPALPGPLAFRIKDGASQWWFAVLVTNHGNPLRKVEARPPGGGWKTAVRHDYNYWIIEGGLGPGPYAIRVTDDQSRQAVAEGIRMAPEQTQQTNTNMYGAPARPTASPSRPPTPGPTSAAPTPTAEPTPTVSSTTTDGAAAGDVPEPASLAASSPITPTDCH</sequence>
<dbReference type="Pfam" id="PF03330">
    <property type="entry name" value="DPBB_1"/>
    <property type="match status" value="1"/>
</dbReference>
<evidence type="ECO:0000256" key="2">
    <source>
        <dbReference type="SAM" id="MobiDB-lite"/>
    </source>
</evidence>
<proteinExistence type="predicted"/>
<keyword evidence="1" id="KW-0732">Signal</keyword>
<evidence type="ECO:0000256" key="1">
    <source>
        <dbReference type="ARBA" id="ARBA00022729"/>
    </source>
</evidence>
<feature type="compositionally biased region" description="Polar residues" evidence="2">
    <location>
        <begin position="238"/>
        <end position="247"/>
    </location>
</feature>
<keyword evidence="5" id="KW-1185">Reference proteome</keyword>
<dbReference type="RefSeq" id="WP_212822366.1">
    <property type="nucleotide sequence ID" value="NZ_AP023359.1"/>
</dbReference>
<dbReference type="InterPro" id="IPR007112">
    <property type="entry name" value="Expansin/allergen_DPBB_dom"/>
</dbReference>
<evidence type="ECO:0000313" key="5">
    <source>
        <dbReference type="Proteomes" id="UP000680866"/>
    </source>
</evidence>
<feature type="domain" description="Expansin-like EG45" evidence="3">
    <location>
        <begin position="67"/>
        <end position="149"/>
    </location>
</feature>
<dbReference type="InterPro" id="IPR049818">
    <property type="entry name" value="Expansin_EXLX1-like"/>
</dbReference>
<dbReference type="InterPro" id="IPR036749">
    <property type="entry name" value="Expansin_CBD_sf"/>
</dbReference>
<gene>
    <name evidence="4" type="ORF">Prubr_12110</name>
</gene>
<dbReference type="CDD" id="cd22272">
    <property type="entry name" value="DPBB_EXLX1-like"/>
    <property type="match status" value="1"/>
</dbReference>
<dbReference type="Proteomes" id="UP000680866">
    <property type="component" value="Chromosome"/>
</dbReference>
<dbReference type="PROSITE" id="PS50842">
    <property type="entry name" value="EXPANSIN_EG45"/>
    <property type="match status" value="1"/>
</dbReference>
<dbReference type="EMBL" id="AP023359">
    <property type="protein sequence ID" value="BCJ64190.1"/>
    <property type="molecule type" value="Genomic_DNA"/>
</dbReference>
<dbReference type="PANTHER" id="PTHR31836:SF21">
    <property type="entry name" value="EXPANSIN-LIKE PROTEIN 7"/>
    <property type="match status" value="1"/>
</dbReference>
<dbReference type="Gene3D" id="2.40.40.10">
    <property type="entry name" value="RlpA-like domain"/>
    <property type="match status" value="1"/>
</dbReference>
<protein>
    <recommendedName>
        <fullName evidence="3">Expansin-like EG45 domain-containing protein</fullName>
    </recommendedName>
</protein>
<feature type="compositionally biased region" description="Low complexity" evidence="2">
    <location>
        <begin position="266"/>
        <end position="286"/>
    </location>
</feature>
<dbReference type="PANTHER" id="PTHR31836">
    <property type="match status" value="1"/>
</dbReference>
<accession>A0A810MUJ3</accession>
<organism evidence="4 5">
    <name type="scientific">Polymorphospora rubra</name>
    <dbReference type="NCBI Taxonomy" id="338584"/>
    <lineage>
        <taxon>Bacteria</taxon>
        <taxon>Bacillati</taxon>
        <taxon>Actinomycetota</taxon>
        <taxon>Actinomycetes</taxon>
        <taxon>Micromonosporales</taxon>
        <taxon>Micromonosporaceae</taxon>
        <taxon>Polymorphospora</taxon>
    </lineage>
</organism>
<dbReference type="AlphaFoldDB" id="A0A810MUJ3"/>